<evidence type="ECO:0000313" key="2">
    <source>
        <dbReference type="EMBL" id="XCI80617.1"/>
    </source>
</evidence>
<evidence type="ECO:0000313" key="1">
    <source>
        <dbReference type="EMBL" id="MCI2261965.1"/>
    </source>
</evidence>
<name>A0AAU8I5U0_9XANT</name>
<dbReference type="AlphaFoldDB" id="A0AAU8I5U0"/>
<dbReference type="EMBL" id="JAKJPQ010000008">
    <property type="protein sequence ID" value="MCI2261965.1"/>
    <property type="molecule type" value="Genomic_DNA"/>
</dbReference>
<dbReference type="KEGG" id="xin:Q7W82_00135"/>
<reference evidence="1 3" key="1">
    <citation type="journal article" date="2022" name="Curr. Microbiol.">
        <title>Xanthomonas indica sp. nov., a Novel Member of Non-Pathogenic Xanthomonas Community from Healthy Rice Seeds.</title>
        <authorList>
            <person name="Rana R."/>
            <person name="Madhavan V.N."/>
            <person name="Saroha T."/>
            <person name="Bansal K."/>
            <person name="Kaur A."/>
            <person name="Sonti R.V."/>
            <person name="Patel H.K."/>
            <person name="Patil P.B."/>
        </authorList>
    </citation>
    <scope>NUCLEOTIDE SEQUENCE [LARGE SCALE GENOMIC DNA]</scope>
    <source>
        <strain evidence="1 3">PPL560</strain>
    </source>
</reference>
<organism evidence="2">
    <name type="scientific">Xanthomonas indica</name>
    <dbReference type="NCBI Taxonomy" id="2912242"/>
    <lineage>
        <taxon>Bacteria</taxon>
        <taxon>Pseudomonadati</taxon>
        <taxon>Pseudomonadota</taxon>
        <taxon>Gammaproteobacteria</taxon>
        <taxon>Lysobacterales</taxon>
        <taxon>Lysobacteraceae</taxon>
        <taxon>Xanthomonas</taxon>
    </lineage>
</organism>
<dbReference type="Proteomes" id="UP001430647">
    <property type="component" value="Unassembled WGS sequence"/>
</dbReference>
<accession>A0AAU8I5U0</accession>
<sequence>MSGRRLALLAAVVILALLVMAWLGDDGAGVATEVRSALRAFARALF</sequence>
<keyword evidence="3" id="KW-1185">Reference proteome</keyword>
<evidence type="ECO:0000313" key="3">
    <source>
        <dbReference type="Proteomes" id="UP001430647"/>
    </source>
</evidence>
<proteinExistence type="predicted"/>
<reference evidence="2" key="3">
    <citation type="submission" date="2023-08" db="EMBL/GenBank/DDBJ databases">
        <title>Complete genome sequence of Xanthomonas indica.</title>
        <authorList>
            <person name="Patil P.B."/>
            <person name="Rana R."/>
        </authorList>
    </citation>
    <scope>NUCLEOTIDE SEQUENCE</scope>
    <source>
        <strain evidence="2">PPL560</strain>
    </source>
</reference>
<protein>
    <submittedName>
        <fullName evidence="2">Uncharacterized protein</fullName>
    </submittedName>
</protein>
<gene>
    <name evidence="1" type="ORF">L3V74_10460</name>
    <name evidence="2" type="ORF">Q7W82_00135</name>
</gene>
<reference evidence="1" key="2">
    <citation type="submission" date="2022-01" db="EMBL/GenBank/DDBJ databases">
        <authorList>
            <person name="Rana R."/>
            <person name="Patil P.B."/>
        </authorList>
    </citation>
    <scope>NUCLEOTIDE SEQUENCE</scope>
    <source>
        <strain evidence="1">PPL560</strain>
    </source>
</reference>
<dbReference type="EMBL" id="CP131914">
    <property type="protein sequence ID" value="XCI80617.1"/>
    <property type="molecule type" value="Genomic_DNA"/>
</dbReference>
<dbReference type="RefSeq" id="WP_242159962.1">
    <property type="nucleotide sequence ID" value="NZ_CP131914.1"/>
</dbReference>